<protein>
    <submittedName>
        <fullName evidence="2">Uncharacterized protein</fullName>
    </submittedName>
</protein>
<feature type="chain" id="PRO_5002140715" evidence="1">
    <location>
        <begin position="19"/>
        <end position="119"/>
    </location>
</feature>
<feature type="signal peptide" evidence="1">
    <location>
        <begin position="1"/>
        <end position="18"/>
    </location>
</feature>
<dbReference type="Proteomes" id="UP000031586">
    <property type="component" value="Unassembled WGS sequence"/>
</dbReference>
<evidence type="ECO:0000313" key="3">
    <source>
        <dbReference type="Proteomes" id="UP000031586"/>
    </source>
</evidence>
<comment type="caution">
    <text evidence="2">The sequence shown here is derived from an EMBL/GenBank/DDBJ whole genome shotgun (WGS) entry which is preliminary data.</text>
</comment>
<gene>
    <name evidence="2" type="ORF">H735_05085</name>
</gene>
<accession>A0A0C1VVW6</accession>
<reference evidence="2 3" key="1">
    <citation type="submission" date="2014-07" db="EMBL/GenBank/DDBJ databases">
        <title>Unique and conserved regions in Vibrio harveyi and related species in comparison with the shrimp pathogen Vibrio harveyi CAIM 1792.</title>
        <authorList>
            <person name="Espinoza-Valles I."/>
            <person name="Vora G."/>
            <person name="Leekitcharoenphon P."/>
            <person name="Ussery D."/>
            <person name="Hoj L."/>
            <person name="Gomez-Gil B."/>
        </authorList>
    </citation>
    <scope>NUCLEOTIDE SEQUENCE [LARGE SCALE GENOMIC DNA]</scope>
    <source>
        <strain evidence="3">CAIM 1854 / LMG 25443</strain>
    </source>
</reference>
<dbReference type="AlphaFoldDB" id="A0A0C1VVW6"/>
<evidence type="ECO:0000256" key="1">
    <source>
        <dbReference type="SAM" id="SignalP"/>
    </source>
</evidence>
<keyword evidence="1" id="KW-0732">Signal</keyword>
<dbReference type="EMBL" id="JPRD01000010">
    <property type="protein sequence ID" value="KIF54118.1"/>
    <property type="molecule type" value="Genomic_DNA"/>
</dbReference>
<dbReference type="PATRIC" id="fig|1229493.5.peg.69"/>
<name>A0A0C1VVW6_9VIBR</name>
<organism evidence="2 3">
    <name type="scientific">Vibrio owensii CAIM 1854 = LMG 25443</name>
    <dbReference type="NCBI Taxonomy" id="1229493"/>
    <lineage>
        <taxon>Bacteria</taxon>
        <taxon>Pseudomonadati</taxon>
        <taxon>Pseudomonadota</taxon>
        <taxon>Gammaproteobacteria</taxon>
        <taxon>Vibrionales</taxon>
        <taxon>Vibrionaceae</taxon>
        <taxon>Vibrio</taxon>
    </lineage>
</organism>
<dbReference type="RefSeq" id="WP_020196939.1">
    <property type="nucleotide sequence ID" value="NZ_BAOH01000088.1"/>
</dbReference>
<sequence length="119" mass="12954">MKRVLSLALCLAALGASANQNSEPKSVTLNYDQTQLVAEIQPDNHFEALIDNEQERIDFSGSVDKLLPDYTLEVSVIQASKLQRSTAQVNTKVLIKQGERQSPLTIGSVNGKNVSVSLN</sequence>
<evidence type="ECO:0000313" key="2">
    <source>
        <dbReference type="EMBL" id="KIF54118.1"/>
    </source>
</evidence>
<proteinExistence type="predicted"/>